<reference evidence="2" key="2">
    <citation type="submission" date="2021-05" db="EMBL/GenBank/DDBJ databases">
        <authorList>
            <person name="Pain A."/>
        </authorList>
    </citation>
    <scope>NUCLEOTIDE SEQUENCE</scope>
    <source>
        <strain evidence="2">1802A</strain>
    </source>
</reference>
<reference evidence="2" key="1">
    <citation type="journal article" date="2014" name="Nucleic Acids Res.">
        <title>The evolutionary dynamics of variant antigen genes in Babesia reveal a history of genomic innovation underlying host-parasite interaction.</title>
        <authorList>
            <person name="Jackson A.P."/>
            <person name="Otto T.D."/>
            <person name="Darby A."/>
            <person name="Ramaprasad A."/>
            <person name="Xia D."/>
            <person name="Echaide I.E."/>
            <person name="Farber M."/>
            <person name="Gahlot S."/>
            <person name="Gamble J."/>
            <person name="Gupta D."/>
            <person name="Gupta Y."/>
            <person name="Jackson L."/>
            <person name="Malandrin L."/>
            <person name="Malas T.B."/>
            <person name="Moussa E."/>
            <person name="Nair M."/>
            <person name="Reid A.J."/>
            <person name="Sanders M."/>
            <person name="Sharma J."/>
            <person name="Tracey A."/>
            <person name="Quail M.A."/>
            <person name="Weir W."/>
            <person name="Wastling J.M."/>
            <person name="Hall N."/>
            <person name="Willadsen P."/>
            <person name="Lingelbach K."/>
            <person name="Shiels B."/>
            <person name="Tait A."/>
            <person name="Berriman M."/>
            <person name="Allred D.R."/>
            <person name="Pain A."/>
        </authorList>
    </citation>
    <scope>NUCLEOTIDE SEQUENCE</scope>
    <source>
        <strain evidence="2">1802A</strain>
    </source>
</reference>
<keyword evidence="1" id="KW-1133">Transmembrane helix</keyword>
<gene>
    <name evidence="2" type="ORF">X943_003212</name>
</gene>
<dbReference type="Proteomes" id="UP001195914">
    <property type="component" value="Unassembled WGS sequence"/>
</dbReference>
<protein>
    <submittedName>
        <fullName evidence="2">Uncharacterized protein</fullName>
    </submittedName>
</protein>
<keyword evidence="1" id="KW-0812">Transmembrane</keyword>
<comment type="caution">
    <text evidence="2">The sequence shown here is derived from an EMBL/GenBank/DDBJ whole genome shotgun (WGS) entry which is preliminary data.</text>
</comment>
<evidence type="ECO:0000313" key="3">
    <source>
        <dbReference type="Proteomes" id="UP001195914"/>
    </source>
</evidence>
<feature type="transmembrane region" description="Helical" evidence="1">
    <location>
        <begin position="114"/>
        <end position="139"/>
    </location>
</feature>
<accession>A0AAD9LFX8</accession>
<evidence type="ECO:0000313" key="2">
    <source>
        <dbReference type="EMBL" id="KAK1935258.1"/>
    </source>
</evidence>
<sequence>MAGQSVIPGTDKHEATENVLEGSFIALNIKAHSLFEWIGNILASVLIMKIPMGEPPLDKAGAILVSKPMVKILTGASRTINILSTPLAPSNSFALSGHIEEQEEKRREELRQTLLKGIGIFFTAGLAFMLCMLTVKIIICTNGPTRLKDTLTDILSFSEDSAEDGSEALAYHSYSSHNIFLAVSL</sequence>
<proteinExistence type="predicted"/>
<evidence type="ECO:0000256" key="1">
    <source>
        <dbReference type="SAM" id="Phobius"/>
    </source>
</evidence>
<dbReference type="AlphaFoldDB" id="A0AAD9LFX8"/>
<name>A0AAD9LFX8_BABDI</name>
<organism evidence="2 3">
    <name type="scientific">Babesia divergens</name>
    <dbReference type="NCBI Taxonomy" id="32595"/>
    <lineage>
        <taxon>Eukaryota</taxon>
        <taxon>Sar</taxon>
        <taxon>Alveolata</taxon>
        <taxon>Apicomplexa</taxon>
        <taxon>Aconoidasida</taxon>
        <taxon>Piroplasmida</taxon>
        <taxon>Babesiidae</taxon>
        <taxon>Babesia</taxon>
    </lineage>
</organism>
<keyword evidence="1" id="KW-0472">Membrane</keyword>
<keyword evidence="3" id="KW-1185">Reference proteome</keyword>
<dbReference type="EMBL" id="JAHBMH010000059">
    <property type="protein sequence ID" value="KAK1935258.1"/>
    <property type="molecule type" value="Genomic_DNA"/>
</dbReference>